<keyword evidence="2" id="KW-0813">Transport</keyword>
<keyword evidence="3" id="KW-1003">Cell membrane</keyword>
<evidence type="ECO:0000256" key="2">
    <source>
        <dbReference type="ARBA" id="ARBA00022448"/>
    </source>
</evidence>
<comment type="subcellular location">
    <subcellularLocation>
        <location evidence="1">Cell membrane</location>
        <topology evidence="1">Multi-pass membrane protein</topology>
    </subcellularLocation>
</comment>
<sequence>MVFSSQVHGDIRLRPLLLVLCGAPFVASLDLFVVNIALGDIAASYPGYSLGDLSWVLNGYAIVYAALLVPLGRWADRIGHRRGFMLGLALFTAASAACALSPSLWFLVLFRLLQAVGAAALTPASLGLLVGTVPAERRAGAVRMWAASGAAAAAFGPVVGGILVEASWRWAFLINIPIGIALLIAATRVVPDVRPTATDTELDLMGAALLILGIGALSLGMVQGPEWGWGDPRITLAFTLAAACLALFWWSNSRHRAPLIEPALLKVRTFAWSNATALVFSAAFAAGLLSNILWLQNVWEYSAIRTGLAIAPGPILVPVFAIAGQLLARRFSPGTIAAAGSLVWAAGTLLILASVGAEPHYVTEFLPGLLVGGVGVGLALPTILSSATAGLPQSRSATGSAIVNMNRQIGTVIGVSVLVAVLGTTVGYDDTHSAFIVAWWVIAAVGVGAAATSIGMNSQNPLTVKVPA</sequence>
<dbReference type="SUPFAM" id="SSF103473">
    <property type="entry name" value="MFS general substrate transporter"/>
    <property type="match status" value="1"/>
</dbReference>
<feature type="transmembrane region" description="Helical" evidence="7">
    <location>
        <begin position="434"/>
        <end position="455"/>
    </location>
</feature>
<dbReference type="PANTHER" id="PTHR42718">
    <property type="entry name" value="MAJOR FACILITATOR SUPERFAMILY MULTIDRUG TRANSPORTER MFSC"/>
    <property type="match status" value="1"/>
</dbReference>
<feature type="transmembrane region" description="Helical" evidence="7">
    <location>
        <begin position="145"/>
        <end position="164"/>
    </location>
</feature>
<evidence type="ECO:0000259" key="8">
    <source>
        <dbReference type="PROSITE" id="PS50850"/>
    </source>
</evidence>
<evidence type="ECO:0000256" key="1">
    <source>
        <dbReference type="ARBA" id="ARBA00004651"/>
    </source>
</evidence>
<feature type="transmembrane region" description="Helical" evidence="7">
    <location>
        <begin position="271"/>
        <end position="295"/>
    </location>
</feature>
<evidence type="ECO:0000313" key="10">
    <source>
        <dbReference type="Proteomes" id="UP000245711"/>
    </source>
</evidence>
<reference evidence="9 10" key="1">
    <citation type="submission" date="2017-05" db="EMBL/GenBank/DDBJ databases">
        <title>Isolation of Rhodococcus sp. S2-17 biodegrading of BP-3.</title>
        <authorList>
            <person name="Lee Y."/>
            <person name="Kim K.H."/>
            <person name="Chun B.H."/>
            <person name="Jung H.S."/>
            <person name="Jeon C.O."/>
        </authorList>
    </citation>
    <scope>NUCLEOTIDE SEQUENCE [LARGE SCALE GENOMIC DNA]</scope>
    <source>
        <strain evidence="9 10">S2-17</strain>
    </source>
</reference>
<dbReference type="NCBIfam" id="TIGR00711">
    <property type="entry name" value="efflux_EmrB"/>
    <property type="match status" value="1"/>
</dbReference>
<evidence type="ECO:0000256" key="6">
    <source>
        <dbReference type="ARBA" id="ARBA00023136"/>
    </source>
</evidence>
<keyword evidence="10" id="KW-1185">Reference proteome</keyword>
<name>A0A2S2BZN3_9NOCA</name>
<evidence type="ECO:0000256" key="3">
    <source>
        <dbReference type="ARBA" id="ARBA00022475"/>
    </source>
</evidence>
<dbReference type="PROSITE" id="PS50850">
    <property type="entry name" value="MFS"/>
    <property type="match status" value="1"/>
</dbReference>
<feature type="transmembrane region" description="Helical" evidence="7">
    <location>
        <begin position="112"/>
        <end position="133"/>
    </location>
</feature>
<keyword evidence="4 7" id="KW-0812">Transmembrane</keyword>
<evidence type="ECO:0000256" key="4">
    <source>
        <dbReference type="ARBA" id="ARBA00022692"/>
    </source>
</evidence>
<dbReference type="OrthoDB" id="7375466at2"/>
<feature type="transmembrane region" description="Helical" evidence="7">
    <location>
        <begin position="409"/>
        <end position="428"/>
    </location>
</feature>
<dbReference type="Pfam" id="PF07690">
    <property type="entry name" value="MFS_1"/>
    <property type="match status" value="1"/>
</dbReference>
<accession>A0A2S2BZN3</accession>
<dbReference type="RefSeq" id="WP_109332734.1">
    <property type="nucleotide sequence ID" value="NZ_CP021354.1"/>
</dbReference>
<feature type="transmembrane region" description="Helical" evidence="7">
    <location>
        <begin position="16"/>
        <end position="38"/>
    </location>
</feature>
<dbReference type="InterPro" id="IPR011701">
    <property type="entry name" value="MFS"/>
</dbReference>
<evidence type="ECO:0000256" key="5">
    <source>
        <dbReference type="ARBA" id="ARBA00022989"/>
    </source>
</evidence>
<feature type="transmembrane region" description="Helical" evidence="7">
    <location>
        <begin position="234"/>
        <end position="250"/>
    </location>
</feature>
<keyword evidence="5 7" id="KW-1133">Transmembrane helix</keyword>
<proteinExistence type="predicted"/>
<dbReference type="Gene3D" id="1.20.1250.20">
    <property type="entry name" value="MFS general substrate transporter like domains"/>
    <property type="match status" value="1"/>
</dbReference>
<dbReference type="PRINTS" id="PR01036">
    <property type="entry name" value="TCRTETB"/>
</dbReference>
<dbReference type="GO" id="GO:0005886">
    <property type="term" value="C:plasma membrane"/>
    <property type="evidence" value="ECO:0007669"/>
    <property type="project" value="UniProtKB-SubCell"/>
</dbReference>
<feature type="transmembrane region" description="Helical" evidence="7">
    <location>
        <begin position="335"/>
        <end position="357"/>
    </location>
</feature>
<dbReference type="KEGG" id="roz:CBI38_23660"/>
<feature type="domain" description="Major facilitator superfamily (MFS) profile" evidence="8">
    <location>
        <begin position="16"/>
        <end position="461"/>
    </location>
</feature>
<dbReference type="Proteomes" id="UP000245711">
    <property type="component" value="Chromosome"/>
</dbReference>
<feature type="transmembrane region" description="Helical" evidence="7">
    <location>
        <begin position="307"/>
        <end position="328"/>
    </location>
</feature>
<dbReference type="InterPro" id="IPR004638">
    <property type="entry name" value="EmrB-like"/>
</dbReference>
<dbReference type="AlphaFoldDB" id="A0A2S2BZN3"/>
<dbReference type="CDD" id="cd17321">
    <property type="entry name" value="MFS_MMR_MDR_like"/>
    <property type="match status" value="1"/>
</dbReference>
<dbReference type="InterPro" id="IPR020846">
    <property type="entry name" value="MFS_dom"/>
</dbReference>
<dbReference type="InterPro" id="IPR036259">
    <property type="entry name" value="MFS_trans_sf"/>
</dbReference>
<feature type="transmembrane region" description="Helical" evidence="7">
    <location>
        <begin position="170"/>
        <end position="190"/>
    </location>
</feature>
<dbReference type="Gene3D" id="1.20.1720.10">
    <property type="entry name" value="Multidrug resistance protein D"/>
    <property type="match status" value="1"/>
</dbReference>
<evidence type="ECO:0000313" key="9">
    <source>
        <dbReference type="EMBL" id="AWK74101.1"/>
    </source>
</evidence>
<dbReference type="GO" id="GO:0022857">
    <property type="term" value="F:transmembrane transporter activity"/>
    <property type="evidence" value="ECO:0007669"/>
    <property type="project" value="InterPro"/>
</dbReference>
<keyword evidence="6 7" id="KW-0472">Membrane</keyword>
<dbReference type="PANTHER" id="PTHR42718:SF48">
    <property type="entry name" value="CONSERVED TWO-DOMAIN MEMBRANE PROTEIN-RELATED"/>
    <property type="match status" value="1"/>
</dbReference>
<protein>
    <submittedName>
        <fullName evidence="9">MFS transporter</fullName>
    </submittedName>
</protein>
<gene>
    <name evidence="9" type="ORF">CBI38_23660</name>
</gene>
<feature type="transmembrane region" description="Helical" evidence="7">
    <location>
        <begin position="369"/>
        <end position="389"/>
    </location>
</feature>
<feature type="transmembrane region" description="Helical" evidence="7">
    <location>
        <begin position="202"/>
        <end position="222"/>
    </location>
</feature>
<feature type="transmembrane region" description="Helical" evidence="7">
    <location>
        <begin position="84"/>
        <end position="106"/>
    </location>
</feature>
<feature type="transmembrane region" description="Helical" evidence="7">
    <location>
        <begin position="53"/>
        <end position="72"/>
    </location>
</feature>
<organism evidence="9 10">
    <name type="scientific">Rhodococcus oxybenzonivorans</name>
    <dbReference type="NCBI Taxonomy" id="1990687"/>
    <lineage>
        <taxon>Bacteria</taxon>
        <taxon>Bacillati</taxon>
        <taxon>Actinomycetota</taxon>
        <taxon>Actinomycetes</taxon>
        <taxon>Mycobacteriales</taxon>
        <taxon>Nocardiaceae</taxon>
        <taxon>Rhodococcus</taxon>
    </lineage>
</organism>
<evidence type="ECO:0000256" key="7">
    <source>
        <dbReference type="SAM" id="Phobius"/>
    </source>
</evidence>
<dbReference type="EMBL" id="CP021354">
    <property type="protein sequence ID" value="AWK74101.1"/>
    <property type="molecule type" value="Genomic_DNA"/>
</dbReference>